<accession>A0ABQ1FFN3</accession>
<gene>
    <name evidence="1" type="ORF">GCM10010923_21240</name>
</gene>
<evidence type="ECO:0000313" key="2">
    <source>
        <dbReference type="Proteomes" id="UP000603317"/>
    </source>
</evidence>
<name>A0ABQ1FFN3_9SPHN</name>
<dbReference type="Proteomes" id="UP000603317">
    <property type="component" value="Unassembled WGS sequence"/>
</dbReference>
<dbReference type="RefSeq" id="WP_188642659.1">
    <property type="nucleotide sequence ID" value="NZ_BMID01000001.1"/>
</dbReference>
<keyword evidence="2" id="KW-1185">Reference proteome</keyword>
<proteinExistence type="predicted"/>
<evidence type="ECO:0000313" key="1">
    <source>
        <dbReference type="EMBL" id="GGA10445.1"/>
    </source>
</evidence>
<organism evidence="1 2">
    <name type="scientific">Blastomonas marina</name>
    <dbReference type="NCBI Taxonomy" id="1867408"/>
    <lineage>
        <taxon>Bacteria</taxon>
        <taxon>Pseudomonadati</taxon>
        <taxon>Pseudomonadota</taxon>
        <taxon>Alphaproteobacteria</taxon>
        <taxon>Sphingomonadales</taxon>
        <taxon>Sphingomonadaceae</taxon>
        <taxon>Blastomonas</taxon>
    </lineage>
</organism>
<protein>
    <recommendedName>
        <fullName evidence="3">Integrase</fullName>
    </recommendedName>
</protein>
<reference evidence="2" key="1">
    <citation type="journal article" date="2019" name="Int. J. Syst. Evol. Microbiol.">
        <title>The Global Catalogue of Microorganisms (GCM) 10K type strain sequencing project: providing services to taxonomists for standard genome sequencing and annotation.</title>
        <authorList>
            <consortium name="The Broad Institute Genomics Platform"/>
            <consortium name="The Broad Institute Genome Sequencing Center for Infectious Disease"/>
            <person name="Wu L."/>
            <person name="Ma J."/>
        </authorList>
    </citation>
    <scope>NUCLEOTIDE SEQUENCE [LARGE SCALE GENOMIC DNA]</scope>
    <source>
        <strain evidence="2">CGMCC 1.15297</strain>
    </source>
</reference>
<comment type="caution">
    <text evidence="1">The sequence shown here is derived from an EMBL/GenBank/DDBJ whole genome shotgun (WGS) entry which is preliminary data.</text>
</comment>
<evidence type="ECO:0008006" key="3">
    <source>
        <dbReference type="Google" id="ProtNLM"/>
    </source>
</evidence>
<sequence>MPEPDFAGIEPTRVPEAKRRLAAIDKYLSLPSPTGEDAIRLARSIGITRYQFQRLVKAWCEHRNAKMLVVTKRGRATRNYGIDPRAKAIATEVIEASGADAQLTKVAPIVEQRCVEVGAKPPSRPTIYNWIRQRQAQAANAEGAPRIVVGRMWPRLVVKAKPDTFPLVLVAVALPEKCILAHRVSFDPAGPASVRALVDDLLRKRSTKAMARPLLLSPHDLNEARPSLGVYGLDDLKSHPRSLQRIMSQTFGGALSDIRVVFQIQKALKTSAANLSRQDEAISEDFAMATIDQAVSDHNRRCGYNQVSFDIAVG</sequence>
<dbReference type="EMBL" id="BMID01000001">
    <property type="protein sequence ID" value="GGA10445.1"/>
    <property type="molecule type" value="Genomic_DNA"/>
</dbReference>